<sequence>MPKGLSPLWRAGLLLFSVAVVGALIGFAWEGEVHERQEARLEAQMTHATEEMVSSSRHPSGLSEAERRTVQRATQGLPPYKDAVPQALASDFLGPNAPMAAAWFMTEDPPQAVLDFYQATLRDAGLPTYRHSYNANAGYVGYMEPDTKEMHTVSVLVQGQQTAVFVSKGKVAELLDHPMPLPPGVTLPPGAGEPMVLSFREEGRIRYVITADLDEAQASALLPFYRGALEPQGWVMDEPVPGSSQVSFRRGRSRFDAAIQREGAAARLYLTLEQQE</sequence>
<keyword evidence="3" id="KW-1185">Reference proteome</keyword>
<evidence type="ECO:0000313" key="3">
    <source>
        <dbReference type="Proteomes" id="UP000199181"/>
    </source>
</evidence>
<organism evidence="2 3">
    <name type="scientific">Stigmatella erecta</name>
    <dbReference type="NCBI Taxonomy" id="83460"/>
    <lineage>
        <taxon>Bacteria</taxon>
        <taxon>Pseudomonadati</taxon>
        <taxon>Myxococcota</taxon>
        <taxon>Myxococcia</taxon>
        <taxon>Myxococcales</taxon>
        <taxon>Cystobacterineae</taxon>
        <taxon>Archangiaceae</taxon>
        <taxon>Stigmatella</taxon>
    </lineage>
</organism>
<evidence type="ECO:0000256" key="1">
    <source>
        <dbReference type="SAM" id="MobiDB-lite"/>
    </source>
</evidence>
<proteinExistence type="predicted"/>
<protein>
    <submittedName>
        <fullName evidence="2">Uncharacterized protein</fullName>
    </submittedName>
</protein>
<dbReference type="RefSeq" id="WP_093524783.1">
    <property type="nucleotide sequence ID" value="NZ_FOIJ01000016.1"/>
</dbReference>
<name>A0A1I0L0E5_9BACT</name>
<dbReference type="Proteomes" id="UP000199181">
    <property type="component" value="Unassembled WGS sequence"/>
</dbReference>
<feature type="region of interest" description="Disordered" evidence="1">
    <location>
        <begin position="48"/>
        <end position="69"/>
    </location>
</feature>
<dbReference type="EMBL" id="FOIJ01000016">
    <property type="protein sequence ID" value="SEU31782.1"/>
    <property type="molecule type" value="Genomic_DNA"/>
</dbReference>
<evidence type="ECO:0000313" key="2">
    <source>
        <dbReference type="EMBL" id="SEU31782.1"/>
    </source>
</evidence>
<gene>
    <name evidence="2" type="ORF">SAMN05443639_11699</name>
</gene>
<accession>A0A1I0L0E5</accession>
<dbReference type="AlphaFoldDB" id="A0A1I0L0E5"/>
<reference evidence="3" key="1">
    <citation type="submission" date="2016-10" db="EMBL/GenBank/DDBJ databases">
        <authorList>
            <person name="Varghese N."/>
            <person name="Submissions S."/>
        </authorList>
    </citation>
    <scope>NUCLEOTIDE SEQUENCE [LARGE SCALE GENOMIC DNA]</scope>
    <source>
        <strain evidence="3">DSM 16858</strain>
    </source>
</reference>